<evidence type="ECO:0000256" key="16">
    <source>
        <dbReference type="ARBA" id="ARBA00044217"/>
    </source>
</evidence>
<evidence type="ECO:0000256" key="23">
    <source>
        <dbReference type="SAM" id="Phobius"/>
    </source>
</evidence>
<evidence type="ECO:0000256" key="13">
    <source>
        <dbReference type="ARBA" id="ARBA00023136"/>
    </source>
</evidence>
<evidence type="ECO:0000256" key="3">
    <source>
        <dbReference type="ARBA" id="ARBA00004586"/>
    </source>
</evidence>
<reference evidence="24" key="1">
    <citation type="submission" date="2021-01" db="UniProtKB">
        <authorList>
            <consortium name="EnsemblMetazoa"/>
        </authorList>
    </citation>
    <scope>IDENTIFICATION</scope>
</reference>
<dbReference type="GO" id="GO:0005506">
    <property type="term" value="F:iron ion binding"/>
    <property type="evidence" value="ECO:0007669"/>
    <property type="project" value="InterPro"/>
</dbReference>
<dbReference type="GeneID" id="136800666"/>
<comment type="similarity">
    <text evidence="4 22">Belongs to the cytochrome P450 family.</text>
</comment>
<dbReference type="OrthoDB" id="1470350at2759"/>
<feature type="binding site" description="axial binding residue" evidence="21">
    <location>
        <position position="464"/>
    </location>
    <ligand>
        <name>heme</name>
        <dbReference type="ChEBI" id="CHEBI:30413"/>
    </ligand>
    <ligandPart>
        <name>Fe</name>
        <dbReference type="ChEBI" id="CHEBI:18248"/>
    </ligandPart>
</feature>
<evidence type="ECO:0000256" key="14">
    <source>
        <dbReference type="ARBA" id="ARBA00044040"/>
    </source>
</evidence>
<evidence type="ECO:0000256" key="10">
    <source>
        <dbReference type="ARBA" id="ARBA00023004"/>
    </source>
</evidence>
<keyword evidence="25" id="KW-1185">Reference proteome</keyword>
<dbReference type="GO" id="GO:0004509">
    <property type="term" value="F:steroid 21-monooxygenase activity"/>
    <property type="evidence" value="ECO:0007669"/>
    <property type="project" value="UniProtKB-EC"/>
</dbReference>
<dbReference type="PRINTS" id="PR00463">
    <property type="entry name" value="EP450I"/>
</dbReference>
<evidence type="ECO:0000256" key="12">
    <source>
        <dbReference type="ARBA" id="ARBA00023121"/>
    </source>
</evidence>
<dbReference type="FunFam" id="1.10.630.10:FF:000049">
    <property type="entry name" value="steroid 21-hydroxylase isoform X1"/>
    <property type="match status" value="1"/>
</dbReference>
<evidence type="ECO:0000256" key="7">
    <source>
        <dbReference type="ARBA" id="ARBA00022824"/>
    </source>
</evidence>
<organism evidence="24 25">
    <name type="scientific">Clytia hemisphaerica</name>
    <dbReference type="NCBI Taxonomy" id="252671"/>
    <lineage>
        <taxon>Eukaryota</taxon>
        <taxon>Metazoa</taxon>
        <taxon>Cnidaria</taxon>
        <taxon>Hydrozoa</taxon>
        <taxon>Hydroidolina</taxon>
        <taxon>Leptothecata</taxon>
        <taxon>Obeliida</taxon>
        <taxon>Clytiidae</taxon>
        <taxon>Clytia</taxon>
    </lineage>
</organism>
<dbReference type="PANTHER" id="PTHR24289:SF1">
    <property type="entry name" value="STEROID 17-ALPHA-HYDROXYLASE_17,20 LYASE"/>
    <property type="match status" value="1"/>
</dbReference>
<dbReference type="PROSITE" id="PS00086">
    <property type="entry name" value="CYTOCHROME_P450"/>
    <property type="match status" value="1"/>
</dbReference>
<keyword evidence="7" id="KW-0256">Endoplasmic reticulum</keyword>
<dbReference type="GO" id="GO:0008610">
    <property type="term" value="P:lipid biosynthetic process"/>
    <property type="evidence" value="ECO:0007669"/>
    <property type="project" value="UniProtKB-ARBA"/>
</dbReference>
<sequence length="523" mass="59216">MDVYSFGLMVACLLVIFYFHTKIILSALCIFMVVITCRTYLLHFYRNLCGSPRGPLPLPILGNIHQLGVMAHENLRLLSKTYGRVMRVLVGDDVVYVISGANEILEGLVTKSVDFAGRPFTYTLNLTTGGKGIAFADYDPKWRFYRKIAHSSMRMFGNGLKTIENLVTEESQALHTRFDKHVGEPIDPHHDLGLAVLNVVFAMIFGSRYDIEDNEFQDLITSNTMFVRGFEYDSYIDVFPSLRFLPNKRISTLKHAIDMRRPILQKHFQKHKDSFDPSGDNKRDLAYALLDALHEAETNDKQAVQEFLQYDFLLSVLDDMIGAGSETTTTTLRWAVVYLVNFPECQQKCIEQIEEVVGMDRLPTIKDKPSLPYIEAFLHETLRMSSIAPMAVPHKTTCDTSIGGYKLPKDSKVIFNLYALHRDEKEWPEPLKFDPTRFLDDNGQLLPPGHNRAFLPFSAGRRICLAESLAKLELFLVIAQMIAKFQFLQAPGHPLPSLVGQPGLFLGPKPHKIVIDKRVATGA</sequence>
<dbReference type="Gene3D" id="1.10.630.10">
    <property type="entry name" value="Cytochrome P450"/>
    <property type="match status" value="1"/>
</dbReference>
<keyword evidence="13 23" id="KW-0472">Membrane</keyword>
<evidence type="ECO:0000256" key="17">
    <source>
        <dbReference type="ARBA" id="ARBA00044265"/>
    </source>
</evidence>
<evidence type="ECO:0000256" key="22">
    <source>
        <dbReference type="RuleBase" id="RU000461"/>
    </source>
</evidence>
<dbReference type="GO" id="GO:0005789">
    <property type="term" value="C:endoplasmic reticulum membrane"/>
    <property type="evidence" value="ECO:0007669"/>
    <property type="project" value="UniProtKB-SubCell"/>
</dbReference>
<evidence type="ECO:0000256" key="4">
    <source>
        <dbReference type="ARBA" id="ARBA00010617"/>
    </source>
</evidence>
<dbReference type="EC" id="1.14.14.16" evidence="14"/>
<keyword evidence="9 22" id="KW-0560">Oxidoreductase</keyword>
<dbReference type="Proteomes" id="UP000594262">
    <property type="component" value="Unplaced"/>
</dbReference>
<comment type="subcellular location">
    <subcellularLocation>
        <location evidence="1">Endomembrane system</location>
        <topology evidence="1">Peripheral membrane protein</topology>
    </subcellularLocation>
    <subcellularLocation>
        <location evidence="3">Endoplasmic reticulum membrane</location>
    </subcellularLocation>
    <subcellularLocation>
        <location evidence="2">Microsome membrane</location>
    </subcellularLocation>
</comment>
<dbReference type="InterPro" id="IPR001128">
    <property type="entry name" value="Cyt_P450"/>
</dbReference>
<evidence type="ECO:0000256" key="1">
    <source>
        <dbReference type="ARBA" id="ARBA00004184"/>
    </source>
</evidence>
<dbReference type="PRINTS" id="PR00385">
    <property type="entry name" value="P450"/>
</dbReference>
<keyword evidence="6 21" id="KW-0479">Metal-binding</keyword>
<evidence type="ECO:0000256" key="6">
    <source>
        <dbReference type="ARBA" id="ARBA00022723"/>
    </source>
</evidence>
<evidence type="ECO:0000256" key="5">
    <source>
        <dbReference type="ARBA" id="ARBA00022617"/>
    </source>
</evidence>
<evidence type="ECO:0000256" key="20">
    <source>
        <dbReference type="ARBA" id="ARBA00044342"/>
    </source>
</evidence>
<keyword evidence="8" id="KW-0492">Microsome</keyword>
<dbReference type="Pfam" id="PF00067">
    <property type="entry name" value="p450"/>
    <property type="match status" value="1"/>
</dbReference>
<feature type="transmembrane region" description="Helical" evidence="23">
    <location>
        <begin position="6"/>
        <end position="37"/>
    </location>
</feature>
<evidence type="ECO:0000256" key="2">
    <source>
        <dbReference type="ARBA" id="ARBA00004524"/>
    </source>
</evidence>
<keyword evidence="12" id="KW-0446">Lipid-binding</keyword>
<dbReference type="GO" id="GO:0008289">
    <property type="term" value="F:lipid binding"/>
    <property type="evidence" value="ECO:0007669"/>
    <property type="project" value="UniProtKB-KW"/>
</dbReference>
<dbReference type="GO" id="GO:0020037">
    <property type="term" value="F:heme binding"/>
    <property type="evidence" value="ECO:0007669"/>
    <property type="project" value="InterPro"/>
</dbReference>
<dbReference type="InterPro" id="IPR002401">
    <property type="entry name" value="Cyt_P450_E_grp-I"/>
</dbReference>
<name>A0A7M5UIN1_9CNID</name>
<protein>
    <recommendedName>
        <fullName evidence="15">Steroid 21-hydroxylase</fullName>
        <ecNumber evidence="14">1.14.14.16</ecNumber>
    </recommendedName>
    <alternativeName>
        <fullName evidence="19">21-OHase</fullName>
    </alternativeName>
    <alternativeName>
        <fullName evidence="16">Cytochrome P-450c21</fullName>
    </alternativeName>
    <alternativeName>
        <fullName evidence="20">Cytochrome P450 21</fullName>
    </alternativeName>
    <alternativeName>
        <fullName evidence="18">Cytochrome P450 XXI</fullName>
    </alternativeName>
    <alternativeName>
        <fullName evidence="17">Cytochrome P450-C21</fullName>
    </alternativeName>
</protein>
<evidence type="ECO:0000256" key="15">
    <source>
        <dbReference type="ARBA" id="ARBA00044116"/>
    </source>
</evidence>
<evidence type="ECO:0000256" key="11">
    <source>
        <dbReference type="ARBA" id="ARBA00023033"/>
    </source>
</evidence>
<dbReference type="RefSeq" id="XP_066913419.1">
    <property type="nucleotide sequence ID" value="XM_067057318.1"/>
</dbReference>
<evidence type="ECO:0000313" key="24">
    <source>
        <dbReference type="EnsemblMetazoa" id="CLYHEMP001520.1"/>
    </source>
</evidence>
<evidence type="ECO:0000256" key="18">
    <source>
        <dbReference type="ARBA" id="ARBA00044282"/>
    </source>
</evidence>
<proteinExistence type="inferred from homology"/>
<keyword evidence="10 21" id="KW-0408">Iron</keyword>
<keyword evidence="5 21" id="KW-0349">Heme</keyword>
<dbReference type="EnsemblMetazoa" id="CLYHEMT001520.1">
    <property type="protein sequence ID" value="CLYHEMP001520.1"/>
    <property type="gene ID" value="CLYHEMG001520"/>
</dbReference>
<evidence type="ECO:0000256" key="21">
    <source>
        <dbReference type="PIRSR" id="PIRSR602401-1"/>
    </source>
</evidence>
<evidence type="ECO:0000256" key="19">
    <source>
        <dbReference type="ARBA" id="ARBA00044304"/>
    </source>
</evidence>
<dbReference type="CDD" id="cd11027">
    <property type="entry name" value="CYP17A1-like"/>
    <property type="match status" value="1"/>
</dbReference>
<evidence type="ECO:0000256" key="8">
    <source>
        <dbReference type="ARBA" id="ARBA00022848"/>
    </source>
</evidence>
<keyword evidence="23" id="KW-1133">Transmembrane helix</keyword>
<dbReference type="GO" id="GO:0004508">
    <property type="term" value="F:steroid 17-alpha-monooxygenase activity"/>
    <property type="evidence" value="ECO:0007669"/>
    <property type="project" value="TreeGrafter"/>
</dbReference>
<evidence type="ECO:0000256" key="9">
    <source>
        <dbReference type="ARBA" id="ARBA00023002"/>
    </source>
</evidence>
<accession>A0A7M5UIN1</accession>
<evidence type="ECO:0000313" key="25">
    <source>
        <dbReference type="Proteomes" id="UP000594262"/>
    </source>
</evidence>
<dbReference type="GO" id="GO:0042446">
    <property type="term" value="P:hormone biosynthetic process"/>
    <property type="evidence" value="ECO:0007669"/>
    <property type="project" value="TreeGrafter"/>
</dbReference>
<dbReference type="InterPro" id="IPR017972">
    <property type="entry name" value="Cyt_P450_CS"/>
</dbReference>
<dbReference type="GO" id="GO:0042448">
    <property type="term" value="P:progesterone metabolic process"/>
    <property type="evidence" value="ECO:0007669"/>
    <property type="project" value="TreeGrafter"/>
</dbReference>
<keyword evidence="23" id="KW-0812">Transmembrane</keyword>
<dbReference type="AlphaFoldDB" id="A0A7M5UIN1"/>
<comment type="cofactor">
    <cofactor evidence="21">
        <name>heme</name>
        <dbReference type="ChEBI" id="CHEBI:30413"/>
    </cofactor>
</comment>
<dbReference type="PANTHER" id="PTHR24289">
    <property type="entry name" value="STEROID 17-ALPHA-HYDROXYLASE/17,20 LYASE"/>
    <property type="match status" value="1"/>
</dbReference>
<dbReference type="InterPro" id="IPR036396">
    <property type="entry name" value="Cyt_P450_sf"/>
</dbReference>
<keyword evidence="11 22" id="KW-0503">Monooxygenase</keyword>
<dbReference type="SUPFAM" id="SSF48264">
    <property type="entry name" value="Cytochrome P450"/>
    <property type="match status" value="1"/>
</dbReference>